<proteinExistence type="predicted"/>
<name>A0A382R7M3_9ZZZZ</name>
<evidence type="ECO:0000313" key="1">
    <source>
        <dbReference type="EMBL" id="SVC93686.1"/>
    </source>
</evidence>
<protein>
    <submittedName>
        <fullName evidence="1">Uncharacterized protein</fullName>
    </submittedName>
</protein>
<feature type="non-terminal residue" evidence="1">
    <location>
        <position position="1"/>
    </location>
</feature>
<gene>
    <name evidence="1" type="ORF">METZ01_LOCUS346540</name>
</gene>
<dbReference type="EMBL" id="UINC01119679">
    <property type="protein sequence ID" value="SVC93686.1"/>
    <property type="molecule type" value="Genomic_DNA"/>
</dbReference>
<organism evidence="1">
    <name type="scientific">marine metagenome</name>
    <dbReference type="NCBI Taxonomy" id="408172"/>
    <lineage>
        <taxon>unclassified sequences</taxon>
        <taxon>metagenomes</taxon>
        <taxon>ecological metagenomes</taxon>
    </lineage>
</organism>
<accession>A0A382R7M3</accession>
<reference evidence="1" key="1">
    <citation type="submission" date="2018-05" db="EMBL/GenBank/DDBJ databases">
        <authorList>
            <person name="Lanie J.A."/>
            <person name="Ng W.-L."/>
            <person name="Kazmierczak K.M."/>
            <person name="Andrzejewski T.M."/>
            <person name="Davidsen T.M."/>
            <person name="Wayne K.J."/>
            <person name="Tettelin H."/>
            <person name="Glass J.I."/>
            <person name="Rusch D."/>
            <person name="Podicherti R."/>
            <person name="Tsui H.-C.T."/>
            <person name="Winkler M.E."/>
        </authorList>
    </citation>
    <scope>NUCLEOTIDE SEQUENCE</scope>
</reference>
<dbReference type="AlphaFoldDB" id="A0A382R7M3"/>
<sequence>VPETFIDLDNLRFFRRLRCAAASPQALRQKATSLLSKSVHEKALWLEDVHRVVESVFAPVTAASLDVFVKDYSAYGS</sequence>